<dbReference type="Pfam" id="PF02663">
    <property type="entry name" value="FmdE"/>
    <property type="match status" value="1"/>
</dbReference>
<dbReference type="SUPFAM" id="SSF143555">
    <property type="entry name" value="FwdE-like"/>
    <property type="match status" value="1"/>
</dbReference>
<protein>
    <recommendedName>
        <fullName evidence="1">Formylmethanofuran dehydrogenase subunit E domain-containing protein</fullName>
    </recommendedName>
</protein>
<evidence type="ECO:0000259" key="1">
    <source>
        <dbReference type="Pfam" id="PF02663"/>
    </source>
</evidence>
<evidence type="ECO:0000313" key="2">
    <source>
        <dbReference type="EMBL" id="BBB89655.1"/>
    </source>
</evidence>
<dbReference type="EMBL" id="AP018449">
    <property type="protein sequence ID" value="BBB89655.1"/>
    <property type="molecule type" value="Genomic_DNA"/>
</dbReference>
<name>A0A348AF07_9FIRM</name>
<sequence length="52" mass="5771">MDKQDKQQGDKCVQFHGHECPGLAIGFKAYEAVREKKYALTALLTMVGDDKG</sequence>
<organism evidence="2 3">
    <name type="scientific">Methylomusa anaerophila</name>
    <dbReference type="NCBI Taxonomy" id="1930071"/>
    <lineage>
        <taxon>Bacteria</taxon>
        <taxon>Bacillati</taxon>
        <taxon>Bacillota</taxon>
        <taxon>Negativicutes</taxon>
        <taxon>Selenomonadales</taxon>
        <taxon>Sporomusaceae</taxon>
        <taxon>Methylomusa</taxon>
    </lineage>
</organism>
<evidence type="ECO:0000313" key="3">
    <source>
        <dbReference type="Proteomes" id="UP000276437"/>
    </source>
</evidence>
<reference evidence="2 3" key="1">
    <citation type="journal article" date="2018" name="Int. J. Syst. Evol. Microbiol.">
        <title>Methylomusa anaerophila gen. nov., sp. nov., an anaerobic methanol-utilizing bacterium isolated from a microbial fuel cell.</title>
        <authorList>
            <person name="Amano N."/>
            <person name="Yamamuro A."/>
            <person name="Miyahara M."/>
            <person name="Kouzuma A."/>
            <person name="Abe T."/>
            <person name="Watanabe K."/>
        </authorList>
    </citation>
    <scope>NUCLEOTIDE SEQUENCE [LARGE SCALE GENOMIC DNA]</scope>
    <source>
        <strain evidence="2 3">MMFC1</strain>
    </source>
</reference>
<dbReference type="KEGG" id="mana:MAMMFC1_00288"/>
<keyword evidence="3" id="KW-1185">Reference proteome</keyword>
<proteinExistence type="predicted"/>
<gene>
    <name evidence="2" type="ORF">MAMMFC1_00288</name>
</gene>
<dbReference type="RefSeq" id="WP_197723888.1">
    <property type="nucleotide sequence ID" value="NZ_AP018449.1"/>
</dbReference>
<dbReference type="AlphaFoldDB" id="A0A348AF07"/>
<dbReference type="Proteomes" id="UP000276437">
    <property type="component" value="Chromosome"/>
</dbReference>
<dbReference type="Gene3D" id="3.30.1330.130">
    <property type="match status" value="1"/>
</dbReference>
<feature type="domain" description="Formylmethanofuran dehydrogenase subunit E" evidence="1">
    <location>
        <begin position="15"/>
        <end position="36"/>
    </location>
</feature>
<accession>A0A348AF07</accession>
<dbReference type="InterPro" id="IPR003814">
    <property type="entry name" value="FmdEsu_dom"/>
</dbReference>